<keyword evidence="1" id="KW-1133">Transmembrane helix</keyword>
<evidence type="ECO:0000259" key="2">
    <source>
        <dbReference type="Pfam" id="PF00884"/>
    </source>
</evidence>
<dbReference type="PANTHER" id="PTHR30443">
    <property type="entry name" value="INNER MEMBRANE PROTEIN"/>
    <property type="match status" value="1"/>
</dbReference>
<dbReference type="GO" id="GO:0009244">
    <property type="term" value="P:lipopolysaccharide core region biosynthetic process"/>
    <property type="evidence" value="ECO:0007669"/>
    <property type="project" value="TreeGrafter"/>
</dbReference>
<dbReference type="InterPro" id="IPR017850">
    <property type="entry name" value="Alkaline_phosphatase_core_sf"/>
</dbReference>
<evidence type="ECO:0000313" key="4">
    <source>
        <dbReference type="Proteomes" id="UP000537161"/>
    </source>
</evidence>
<accession>A0A7W9ENX3</accession>
<keyword evidence="1" id="KW-0472">Membrane</keyword>
<feature type="domain" description="Sulfatase N-terminal" evidence="2">
    <location>
        <begin position="275"/>
        <end position="510"/>
    </location>
</feature>
<organism evidence="3 4">
    <name type="scientific">Sphingopyxis panaciterrulae</name>
    <dbReference type="NCBI Taxonomy" id="462372"/>
    <lineage>
        <taxon>Bacteria</taxon>
        <taxon>Pseudomonadati</taxon>
        <taxon>Pseudomonadota</taxon>
        <taxon>Alphaproteobacteria</taxon>
        <taxon>Sphingomonadales</taxon>
        <taxon>Sphingomonadaceae</taxon>
        <taxon>Sphingopyxis</taxon>
    </lineage>
</organism>
<dbReference type="PANTHER" id="PTHR30443:SF0">
    <property type="entry name" value="PHOSPHOETHANOLAMINE TRANSFERASE EPTA"/>
    <property type="match status" value="1"/>
</dbReference>
<evidence type="ECO:0000313" key="3">
    <source>
        <dbReference type="EMBL" id="MBB5704879.1"/>
    </source>
</evidence>
<feature type="transmembrane region" description="Helical" evidence="1">
    <location>
        <begin position="115"/>
        <end position="132"/>
    </location>
</feature>
<protein>
    <submittedName>
        <fullName evidence="3">Lipid A ethanolaminephosphotransferase</fullName>
        <ecNumber evidence="3">2.7.8.-</ecNumber>
    </submittedName>
</protein>
<dbReference type="GO" id="GO:0016776">
    <property type="term" value="F:phosphotransferase activity, phosphate group as acceptor"/>
    <property type="evidence" value="ECO:0007669"/>
    <property type="project" value="TreeGrafter"/>
</dbReference>
<keyword evidence="1" id="KW-0812">Transmembrane</keyword>
<dbReference type="RefSeq" id="WP_184094413.1">
    <property type="nucleotide sequence ID" value="NZ_JACIJH010000001.1"/>
</dbReference>
<dbReference type="Proteomes" id="UP000537161">
    <property type="component" value="Unassembled WGS sequence"/>
</dbReference>
<dbReference type="GO" id="GO:0005886">
    <property type="term" value="C:plasma membrane"/>
    <property type="evidence" value="ECO:0007669"/>
    <property type="project" value="UniProtKB-SubCell"/>
</dbReference>
<reference evidence="3 4" key="1">
    <citation type="submission" date="2020-08" db="EMBL/GenBank/DDBJ databases">
        <title>Genomic Encyclopedia of Type Strains, Phase IV (KMG-IV): sequencing the most valuable type-strain genomes for metagenomic binning, comparative biology and taxonomic classification.</title>
        <authorList>
            <person name="Goeker M."/>
        </authorList>
    </citation>
    <scope>NUCLEOTIDE SEQUENCE [LARGE SCALE GENOMIC DNA]</scope>
    <source>
        <strain evidence="3 4">DSM 27163</strain>
    </source>
</reference>
<dbReference type="Pfam" id="PF00884">
    <property type="entry name" value="Sulfatase"/>
    <property type="match status" value="1"/>
</dbReference>
<keyword evidence="4" id="KW-1185">Reference proteome</keyword>
<keyword evidence="3" id="KW-0808">Transferase</keyword>
<gene>
    <name evidence="3" type="ORF">FHR21_000204</name>
</gene>
<name>A0A7W9ENX3_9SPHN</name>
<comment type="caution">
    <text evidence="3">The sequence shown here is derived from an EMBL/GenBank/DDBJ whole genome shotgun (WGS) entry which is preliminary data.</text>
</comment>
<feature type="transmembrane region" description="Helical" evidence="1">
    <location>
        <begin position="65"/>
        <end position="84"/>
    </location>
</feature>
<dbReference type="InterPro" id="IPR040423">
    <property type="entry name" value="PEA_transferase"/>
</dbReference>
<sequence>MTGTGRTWLKTILLLAGLAFGWPGFAARIAMLGVSPGLALYAGLFLLLLACLWGAAFIARGWLRWGWALVFALATLFVDSFQAATADAMSYDAFVTMTQSAAFAGDALAQHGGEMAWAGAGALLLFIAIGMRPGPRRPLPAWLAAAAPVAGLSLLSILLFVRGGEGGRGLPGAWVGTAYSLLYGWEAVSDPARPREDVRLVPRPAPDSGTDLGDIVLIVDESIAARYLDINDPAGVRSGLARPPAGVGVANFGVAASITNCSYGSNMTLRHGGTRGAYRRINATMPSLFAYAKRAGFGTVYIDAQRGGGAYQNGMDDRERRDIDRFVQFDAVPVADRDRAAADALVATLHNGRRDVVLVNKMGAHFPVADKYPADRMRYRPALPRGRTAAVTEMQLPENLVTGAESWRRYRNSYRNTLLWTVGGFFDRLFAGGVPAGTLIVYTSDHGQTLHERGDAGTTTHCSPAPAPEEGAVPLVVIGGDDAWAAAARRHFDATSHYRIFPTLLAAMGYDKGAVRRLYGPGLDAPARDPLTFNARFNARLGRGPLWVAIRPKALPAPPAQDTPAATPD</sequence>
<evidence type="ECO:0000256" key="1">
    <source>
        <dbReference type="SAM" id="Phobius"/>
    </source>
</evidence>
<feature type="transmembrane region" description="Helical" evidence="1">
    <location>
        <begin position="139"/>
        <end position="161"/>
    </location>
</feature>
<dbReference type="EC" id="2.7.8.-" evidence="3"/>
<feature type="transmembrane region" description="Helical" evidence="1">
    <location>
        <begin position="36"/>
        <end position="58"/>
    </location>
</feature>
<proteinExistence type="predicted"/>
<dbReference type="Gene3D" id="3.40.720.10">
    <property type="entry name" value="Alkaline Phosphatase, subunit A"/>
    <property type="match status" value="1"/>
</dbReference>
<dbReference type="EMBL" id="JACIJH010000001">
    <property type="protein sequence ID" value="MBB5704879.1"/>
    <property type="molecule type" value="Genomic_DNA"/>
</dbReference>
<dbReference type="SUPFAM" id="SSF53649">
    <property type="entry name" value="Alkaline phosphatase-like"/>
    <property type="match status" value="1"/>
</dbReference>
<dbReference type="InterPro" id="IPR000917">
    <property type="entry name" value="Sulfatase_N"/>
</dbReference>
<dbReference type="AlphaFoldDB" id="A0A7W9ENX3"/>